<dbReference type="AlphaFoldDB" id="A0A2W4XKR5"/>
<comment type="caution">
    <text evidence="1">The sequence shown here is derived from an EMBL/GenBank/DDBJ whole genome shotgun (WGS) entry which is preliminary data.</text>
</comment>
<dbReference type="Proteomes" id="UP000249794">
    <property type="component" value="Unassembled WGS sequence"/>
</dbReference>
<sequence>MIGRLVAMKKKTRRILLVVLSLFTAALVAASGGMLSLIQMSAEQSRVPVIANASETSRPEEAALQCLPDDATNIILRGVHEHESTAGGYTHQMTYYLFGLTSEGQWQEWAVMDFEGVCGITYTTAWGETLSEHVDMDVARSLRLQSYRTIAESIGGIEELKKGILAPDDYLGGMDSYGNERLPTFAPEDIWALHQLGIYPPEDTYTIQEIEPYVPGQLSQ</sequence>
<protein>
    <submittedName>
        <fullName evidence="1">Uncharacterized protein</fullName>
    </submittedName>
</protein>
<proteinExistence type="predicted"/>
<reference evidence="1 2" key="2">
    <citation type="submission" date="2018-06" db="EMBL/GenBank/DDBJ databases">
        <title>Metagenomic assembly of (sub)arctic Cyanobacteria and their associated microbiome from non-axenic cultures.</title>
        <authorList>
            <person name="Baurain D."/>
        </authorList>
    </citation>
    <scope>NUCLEOTIDE SEQUENCE [LARGE SCALE GENOMIC DNA]</scope>
    <source>
        <strain evidence="1">ULC027bin1</strain>
    </source>
</reference>
<name>A0A2W4XKR5_9CYAN</name>
<dbReference type="EMBL" id="QBMP01000041">
    <property type="protein sequence ID" value="PZO58013.1"/>
    <property type="molecule type" value="Genomic_DNA"/>
</dbReference>
<accession>A0A2W4XKR5</accession>
<evidence type="ECO:0000313" key="1">
    <source>
        <dbReference type="EMBL" id="PZO58013.1"/>
    </source>
</evidence>
<organism evidence="1 2">
    <name type="scientific">Phormidesmis priestleyi</name>
    <dbReference type="NCBI Taxonomy" id="268141"/>
    <lineage>
        <taxon>Bacteria</taxon>
        <taxon>Bacillati</taxon>
        <taxon>Cyanobacteriota</taxon>
        <taxon>Cyanophyceae</taxon>
        <taxon>Leptolyngbyales</taxon>
        <taxon>Leptolyngbyaceae</taxon>
        <taxon>Phormidesmis</taxon>
    </lineage>
</organism>
<reference evidence="2" key="1">
    <citation type="submission" date="2018-04" db="EMBL/GenBank/DDBJ databases">
        <authorList>
            <person name="Cornet L."/>
        </authorList>
    </citation>
    <scope>NUCLEOTIDE SEQUENCE [LARGE SCALE GENOMIC DNA]</scope>
</reference>
<gene>
    <name evidence="1" type="ORF">DCF15_06010</name>
</gene>
<evidence type="ECO:0000313" key="2">
    <source>
        <dbReference type="Proteomes" id="UP000249794"/>
    </source>
</evidence>